<dbReference type="AlphaFoldDB" id="A0A8H3HCL3"/>
<gene>
    <name evidence="2" type="ORF">RDB_LOCUS116187</name>
</gene>
<feature type="coiled-coil region" evidence="1">
    <location>
        <begin position="151"/>
        <end position="185"/>
    </location>
</feature>
<evidence type="ECO:0000256" key="1">
    <source>
        <dbReference type="SAM" id="Coils"/>
    </source>
</evidence>
<accession>A0A8H3HCL3</accession>
<reference evidence="2" key="1">
    <citation type="submission" date="2021-01" db="EMBL/GenBank/DDBJ databases">
        <authorList>
            <person name="Kaushik A."/>
        </authorList>
    </citation>
    <scope>NUCLEOTIDE SEQUENCE</scope>
    <source>
        <strain evidence="2">AG6-10EEA</strain>
    </source>
</reference>
<dbReference type="EMBL" id="CAJMXA010003566">
    <property type="protein sequence ID" value="CAE6503547.1"/>
    <property type="molecule type" value="Genomic_DNA"/>
</dbReference>
<sequence>MSHDLPPPYYASAAALQTEHRDIASVIKQLSETIAKTDQHFYNVGTLLQGYPDVVVAPPDLKDSWRVHRQSFKDMIWEARRAATFVETRNETFIDGILPSIGDASKSKESKIERLATFIARAPPEFLTSMEAPNKCREINNSTPDLLKKYEENADKIVASAQAEIAKLEAERDKQKEKEKASLEKKSRRSWFSYSGPAAASPPPEHIDYDSMIIEEKQKIEAINNQRDNLKSRLADITFALNTIPDQVGHCFLTVWNHLVNDATHLKNRLEGSTTDPMPDIPVVTTVYREINLALKYYATNVNKT</sequence>
<comment type="caution">
    <text evidence="2">The sequence shown here is derived from an EMBL/GenBank/DDBJ whole genome shotgun (WGS) entry which is preliminary data.</text>
</comment>
<organism evidence="2 3">
    <name type="scientific">Rhizoctonia solani</name>
    <dbReference type="NCBI Taxonomy" id="456999"/>
    <lineage>
        <taxon>Eukaryota</taxon>
        <taxon>Fungi</taxon>
        <taxon>Dikarya</taxon>
        <taxon>Basidiomycota</taxon>
        <taxon>Agaricomycotina</taxon>
        <taxon>Agaricomycetes</taxon>
        <taxon>Cantharellales</taxon>
        <taxon>Ceratobasidiaceae</taxon>
        <taxon>Rhizoctonia</taxon>
    </lineage>
</organism>
<dbReference type="Proteomes" id="UP000663853">
    <property type="component" value="Unassembled WGS sequence"/>
</dbReference>
<protein>
    <submittedName>
        <fullName evidence="2">Uncharacterized protein</fullName>
    </submittedName>
</protein>
<evidence type="ECO:0000313" key="2">
    <source>
        <dbReference type="EMBL" id="CAE6503547.1"/>
    </source>
</evidence>
<proteinExistence type="predicted"/>
<keyword evidence="1" id="KW-0175">Coiled coil</keyword>
<name>A0A8H3HCL3_9AGAM</name>
<evidence type="ECO:0000313" key="3">
    <source>
        <dbReference type="Proteomes" id="UP000663853"/>
    </source>
</evidence>